<organism evidence="3 4">
    <name type="scientific">Fusarium pseudoanthophilum</name>
    <dbReference type="NCBI Taxonomy" id="48495"/>
    <lineage>
        <taxon>Eukaryota</taxon>
        <taxon>Fungi</taxon>
        <taxon>Dikarya</taxon>
        <taxon>Ascomycota</taxon>
        <taxon>Pezizomycotina</taxon>
        <taxon>Sordariomycetes</taxon>
        <taxon>Hypocreomycetidae</taxon>
        <taxon>Hypocreales</taxon>
        <taxon>Nectriaceae</taxon>
        <taxon>Fusarium</taxon>
        <taxon>Fusarium fujikuroi species complex</taxon>
    </lineage>
</organism>
<feature type="compositionally biased region" description="Polar residues" evidence="1">
    <location>
        <begin position="857"/>
        <end position="866"/>
    </location>
</feature>
<keyword evidence="4" id="KW-1185">Reference proteome</keyword>
<feature type="compositionally biased region" description="Low complexity" evidence="1">
    <location>
        <begin position="728"/>
        <end position="740"/>
    </location>
</feature>
<dbReference type="PANTHER" id="PTHR24030">
    <property type="entry name" value="PROTEIN CMSS1"/>
    <property type="match status" value="1"/>
</dbReference>
<dbReference type="Gene3D" id="3.40.50.300">
    <property type="entry name" value="P-loop containing nucleotide triphosphate hydrolases"/>
    <property type="match status" value="1"/>
</dbReference>
<feature type="compositionally biased region" description="Gly residues" evidence="1">
    <location>
        <begin position="414"/>
        <end position="437"/>
    </location>
</feature>
<dbReference type="EMBL" id="JAAOAR010000624">
    <property type="protein sequence ID" value="KAF5576752.1"/>
    <property type="molecule type" value="Genomic_DNA"/>
</dbReference>
<feature type="compositionally biased region" description="Pro residues" evidence="1">
    <location>
        <begin position="835"/>
        <end position="851"/>
    </location>
</feature>
<dbReference type="PANTHER" id="PTHR24030:SF0">
    <property type="entry name" value="PROTEIN CMSS1"/>
    <property type="match status" value="1"/>
</dbReference>
<accession>A0A8H5KP41</accession>
<protein>
    <submittedName>
        <fullName evidence="3">Uncharacterized protein</fullName>
    </submittedName>
</protein>
<dbReference type="AlphaFoldDB" id="A0A8H5KP41"/>
<feature type="compositionally biased region" description="Low complexity" evidence="1">
    <location>
        <begin position="450"/>
        <end position="468"/>
    </location>
</feature>
<gene>
    <name evidence="3" type="ORF">FPANT_10788</name>
</gene>
<feature type="compositionally biased region" description="Pro residues" evidence="1">
    <location>
        <begin position="783"/>
        <end position="807"/>
    </location>
</feature>
<feature type="compositionally biased region" description="Basic residues" evidence="1">
    <location>
        <begin position="17"/>
        <end position="26"/>
    </location>
</feature>
<dbReference type="GO" id="GO:0005634">
    <property type="term" value="C:nucleus"/>
    <property type="evidence" value="ECO:0007669"/>
    <property type="project" value="TreeGrafter"/>
</dbReference>
<dbReference type="Pfam" id="PF14617">
    <property type="entry name" value="CMS1"/>
    <property type="match status" value="1"/>
</dbReference>
<proteinExistence type="predicted"/>
<feature type="compositionally biased region" description="Pro residues" evidence="1">
    <location>
        <begin position="898"/>
        <end position="925"/>
    </location>
</feature>
<name>A0A8H5KP41_9HYPO</name>
<feature type="compositionally biased region" description="Low complexity" evidence="1">
    <location>
        <begin position="821"/>
        <end position="830"/>
    </location>
</feature>
<keyword evidence="2" id="KW-0472">Membrane</keyword>
<sequence length="1042" mass="104922">MSTTKKRQAEDTPAQPKPKKSKKRKANAPDDELLDTELGLNTLFTKMDNQLLADHLAQKLGRFGTDLSAVEISDMTVSANAIQDTTSWQESRTLDKFPDFLEKVAEDPEGLKKAPKKKGSPHTLIVAGAGLRAADIVRSVRKFQSKENSVAKLFAKHMKIEEQVKFLQNHRTGICVGTPARLMDLIDNGALSLSNLKRLVVDASHIDQKKRGVMDMKDTMMPLARFLSRKEFKDRYGDEKKPLDTSTPECASICSRELMHYHGIPTVEGVCHDMAVQRELFSCLASSCTDQYGQALAYTVSTCSLHGATISDLLPVEIQHTSLTTRHFMPLVSRSDSASFGFETRFSLSVDCKAGSDGVLTLSLPESTASAHQSIPGGGFPTSPGAGNGNSNGGAGPPGGAPGPSNGPLPGNTAGSGNGQGSPSGGTGPGGGGGNGGTEPSDPNADCEENNSNNGPSQSGNNDGQYPPAAAPVPANPPTNSNPQTDGQSNGPPAPGPDAAVGNSSPDDPNQDNAGQPQPQPAPAPDPAPATAPSNPDGGDGAPNKDGTGGPGEDCDENAPGNNAAPAPPNTGGSVDCSVDINNPACANQNQLPPGPPAPQPPAPQPPAPQLPAPQPPAPQPPAPQLPAPQPPAPKPPAPQPPAPQPPAPQPAPQPPAPQPAPQPPAPQIPAPAPDSPAPQGPPPGPAPAPAPAGDKPPCGAEDGIPDCPASHQRPNGDGTGGNACSDPNSNAGCGSSGPSSPQPPPQTAPPAVPNSCTGDENSPCNDGGDSGSDSGSRGIPANRPPPNSPGAPPPDVGSAPAAPPFQPNTNGNPDDGASCAGMPGPCPANGGPGIPAPANPPSPASPPSTPPEGQFPNGSQDNDGTGQEGPGKGSGNGDGGKGSSDLGPQAPEITAPPSQPALPAPAVPAQLPGPPAQPGPPQPTGPNGVGGAHEGPQVITPTNGPSMYSSPSQLKERAMADIERRQENGQELDTPGNDIPAQPAPASAASAVQAGLPTESGMPEPSFVVSNDSTRAHGYSQTSLTFAVLVVSVAMFSWLLT</sequence>
<feature type="compositionally biased region" description="Basic and acidic residues" evidence="1">
    <location>
        <begin position="955"/>
        <end position="969"/>
    </location>
</feature>
<feature type="compositionally biased region" description="Polar residues" evidence="1">
    <location>
        <begin position="940"/>
        <end position="954"/>
    </location>
</feature>
<feature type="compositionally biased region" description="Pro residues" evidence="1">
    <location>
        <begin position="518"/>
        <end position="530"/>
    </location>
</feature>
<reference evidence="3 4" key="1">
    <citation type="submission" date="2020-05" db="EMBL/GenBank/DDBJ databases">
        <title>Identification and distribution of gene clusters putatively required for synthesis of sphingolipid metabolism inhibitors in phylogenetically diverse species of the filamentous fungus Fusarium.</title>
        <authorList>
            <person name="Kim H.-S."/>
            <person name="Busman M."/>
            <person name="Brown D.W."/>
            <person name="Divon H."/>
            <person name="Uhlig S."/>
            <person name="Proctor R.H."/>
        </authorList>
    </citation>
    <scope>NUCLEOTIDE SEQUENCE [LARGE SCALE GENOMIC DNA]</scope>
    <source>
        <strain evidence="3 4">NRRL 25211</strain>
    </source>
</reference>
<dbReference type="Proteomes" id="UP000544095">
    <property type="component" value="Unassembled WGS sequence"/>
</dbReference>
<evidence type="ECO:0000313" key="4">
    <source>
        <dbReference type="Proteomes" id="UP000544095"/>
    </source>
</evidence>
<comment type="caution">
    <text evidence="3">The sequence shown here is derived from an EMBL/GenBank/DDBJ whole genome shotgun (WGS) entry which is preliminary data.</text>
</comment>
<feature type="region of interest" description="Disordered" evidence="1">
    <location>
        <begin position="369"/>
        <end position="1010"/>
    </location>
</feature>
<evidence type="ECO:0000256" key="1">
    <source>
        <dbReference type="SAM" id="MobiDB-lite"/>
    </source>
</evidence>
<evidence type="ECO:0000313" key="3">
    <source>
        <dbReference type="EMBL" id="KAF5576752.1"/>
    </source>
</evidence>
<feature type="region of interest" description="Disordered" evidence="1">
    <location>
        <begin position="1"/>
        <end position="32"/>
    </location>
</feature>
<keyword evidence="2" id="KW-0812">Transmembrane</keyword>
<feature type="compositionally biased region" description="Low complexity" evidence="1">
    <location>
        <begin position="497"/>
        <end position="517"/>
    </location>
</feature>
<dbReference type="GO" id="GO:0030686">
    <property type="term" value="C:90S preribosome"/>
    <property type="evidence" value="ECO:0007669"/>
    <property type="project" value="TreeGrafter"/>
</dbReference>
<feature type="transmembrane region" description="Helical" evidence="2">
    <location>
        <begin position="1024"/>
        <end position="1041"/>
    </location>
</feature>
<feature type="compositionally biased region" description="Gly residues" evidence="1">
    <location>
        <begin position="867"/>
        <end position="883"/>
    </location>
</feature>
<feature type="compositionally biased region" description="Gly residues" evidence="1">
    <location>
        <begin position="376"/>
        <end position="398"/>
    </location>
</feature>
<keyword evidence="2" id="KW-1133">Transmembrane helix</keyword>
<dbReference type="InterPro" id="IPR032704">
    <property type="entry name" value="Cms1"/>
</dbReference>
<dbReference type="InterPro" id="IPR027417">
    <property type="entry name" value="P-loop_NTPase"/>
</dbReference>
<feature type="compositionally biased region" description="Pro residues" evidence="1">
    <location>
        <begin position="593"/>
        <end position="691"/>
    </location>
</feature>
<feature type="compositionally biased region" description="Low complexity" evidence="1">
    <location>
        <begin position="981"/>
        <end position="995"/>
    </location>
</feature>
<evidence type="ECO:0000256" key="2">
    <source>
        <dbReference type="SAM" id="Phobius"/>
    </source>
</evidence>
<dbReference type="SUPFAM" id="SSF52540">
    <property type="entry name" value="P-loop containing nucleoside triphosphate hydrolases"/>
    <property type="match status" value="1"/>
</dbReference>
<feature type="compositionally biased region" description="Pro residues" evidence="1">
    <location>
        <begin position="741"/>
        <end position="753"/>
    </location>
</feature>